<protein>
    <submittedName>
        <fullName evidence="2">Uncharacterized protein</fullName>
    </submittedName>
</protein>
<evidence type="ECO:0000256" key="1">
    <source>
        <dbReference type="SAM" id="MobiDB-lite"/>
    </source>
</evidence>
<organism evidence="2 3">
    <name type="scientific">Enterocloster clostridioformis</name>
    <dbReference type="NCBI Taxonomy" id="1531"/>
    <lineage>
        <taxon>Bacteria</taxon>
        <taxon>Bacillati</taxon>
        <taxon>Bacillota</taxon>
        <taxon>Clostridia</taxon>
        <taxon>Lachnospirales</taxon>
        <taxon>Lachnospiraceae</taxon>
        <taxon>Enterocloster</taxon>
    </lineage>
</organism>
<feature type="compositionally biased region" description="Basic and acidic residues" evidence="1">
    <location>
        <begin position="161"/>
        <end position="171"/>
    </location>
</feature>
<name>A0A174LZ16_9FIRM</name>
<gene>
    <name evidence="2" type="ORF">ERS852480_03022</name>
</gene>
<sequence>MYFNPLHHEGGDAERVIPAPVQDYFNPLHHEGGDHTEAWDFLSISYFNPLHHEGGDHGNPIIMPCSNQFQSTPPRGWRHSQDIYRRRLFRRFQSTPPRGWRQIVKILNSWDIQFQSTPPRGWRPSITHQSILIGWISIHSTTRVETTGSSDRPGNDSDFNPLHHEGGDPDIRKRHGHLGISIHSTTRVETKLQGDEFRSIMISIHSTTRVETAILHNNHYYSSTHFHKQIISHPLKSRPTIPLHSQIRSHCANFPVRISP</sequence>
<evidence type="ECO:0000313" key="2">
    <source>
        <dbReference type="EMBL" id="CUP29422.1"/>
    </source>
</evidence>
<reference evidence="2 3" key="1">
    <citation type="submission" date="2015-09" db="EMBL/GenBank/DDBJ databases">
        <authorList>
            <consortium name="Pathogen Informatics"/>
        </authorList>
    </citation>
    <scope>NUCLEOTIDE SEQUENCE [LARGE SCALE GENOMIC DNA]</scope>
    <source>
        <strain evidence="2 3">2789STDY5834865</strain>
    </source>
</reference>
<proteinExistence type="predicted"/>
<accession>A0A174LZ16</accession>
<dbReference type="EMBL" id="CZAB01000028">
    <property type="protein sequence ID" value="CUP29422.1"/>
    <property type="molecule type" value="Genomic_DNA"/>
</dbReference>
<feature type="region of interest" description="Disordered" evidence="1">
    <location>
        <begin position="144"/>
        <end position="172"/>
    </location>
</feature>
<dbReference type="Proteomes" id="UP000095512">
    <property type="component" value="Unassembled WGS sequence"/>
</dbReference>
<dbReference type="AlphaFoldDB" id="A0A174LZ16"/>
<evidence type="ECO:0000313" key="3">
    <source>
        <dbReference type="Proteomes" id="UP000095512"/>
    </source>
</evidence>